<protein>
    <recommendedName>
        <fullName evidence="3">Urease accessory protein UreD</fullName>
    </recommendedName>
</protein>
<dbReference type="InterPro" id="IPR002669">
    <property type="entry name" value="UreD"/>
</dbReference>
<dbReference type="GO" id="GO:0016151">
    <property type="term" value="F:nickel cation binding"/>
    <property type="evidence" value="ECO:0007669"/>
    <property type="project" value="UniProtKB-UniRule"/>
</dbReference>
<dbReference type="RefSeq" id="WP_088382666.1">
    <property type="nucleotide sequence ID" value="NZ_NIOF01000001.1"/>
</dbReference>
<comment type="caution">
    <text evidence="4">The sequence shown here is derived from an EMBL/GenBank/DDBJ whole genome shotgun (WGS) entry which is preliminary data.</text>
</comment>
<dbReference type="OrthoDB" id="9798842at2"/>
<evidence type="ECO:0000256" key="1">
    <source>
        <dbReference type="ARBA" id="ARBA00007177"/>
    </source>
</evidence>
<accession>A0A246JLU5</accession>
<dbReference type="GO" id="GO:0005737">
    <property type="term" value="C:cytoplasm"/>
    <property type="evidence" value="ECO:0007669"/>
    <property type="project" value="UniProtKB-SubCell"/>
</dbReference>
<gene>
    <name evidence="3" type="primary">ureD</name>
    <name evidence="4" type="ORF">CDN99_03375</name>
</gene>
<comment type="subunit">
    <text evidence="3">UreD, UreF and UreG form a complex that acts as a GTP-hydrolysis-dependent molecular chaperone, activating the urease apoprotein by helping to assemble the nickel containing metallocenter of UreC. The UreE protein probably delivers the nickel.</text>
</comment>
<dbReference type="EMBL" id="NIOF01000001">
    <property type="protein sequence ID" value="OWQ93520.1"/>
    <property type="molecule type" value="Genomic_DNA"/>
</dbReference>
<dbReference type="Pfam" id="PF01774">
    <property type="entry name" value="UreD"/>
    <property type="match status" value="1"/>
</dbReference>
<evidence type="ECO:0000256" key="3">
    <source>
        <dbReference type="HAMAP-Rule" id="MF_01384"/>
    </source>
</evidence>
<keyword evidence="3" id="KW-0963">Cytoplasm</keyword>
<dbReference type="PANTHER" id="PTHR33643">
    <property type="entry name" value="UREASE ACCESSORY PROTEIN D"/>
    <property type="match status" value="1"/>
</dbReference>
<sequence>MTPPEEKKWLARLRADYRHEAGRCVVRHGHEGPLRLLKSLYPEGDAICHSVLVHPPSGLVGGDTLDMGLSVGEGAHALITTPGATRFYRSPSGALATQRVHAVLRERSRLEWLPLEAIAYPGCEALNEARFELAPTAELMAWDITALGLPGADQPFGTGRFQQHLEIPGVWLERGLLDASDSVLMDGGLGLAGHRCLGTLVFAAGAAIERERRERALDAVRELIEADPLRLTAGATAAQEGVLVVRALGPLVEPVSLLLRRCWAAWRRELWDLDGAAPRLWAV</sequence>
<dbReference type="AlphaFoldDB" id="A0A246JLU5"/>
<dbReference type="HAMAP" id="MF_01384">
    <property type="entry name" value="UreD"/>
    <property type="match status" value="1"/>
</dbReference>
<evidence type="ECO:0000256" key="2">
    <source>
        <dbReference type="ARBA" id="ARBA00023186"/>
    </source>
</evidence>
<dbReference type="Proteomes" id="UP000197468">
    <property type="component" value="Unassembled WGS sequence"/>
</dbReference>
<proteinExistence type="inferred from homology"/>
<reference evidence="4 5" key="1">
    <citation type="journal article" date="2008" name="Int. J. Syst. Evol. Microbiol.">
        <title>Description of Roseateles aquatilis sp. nov. and Roseateles terrae sp. nov., in the class Betaproteobacteria, and emended description of the genus Roseateles.</title>
        <authorList>
            <person name="Gomila M."/>
            <person name="Bowien B."/>
            <person name="Falsen E."/>
            <person name="Moore E.R."/>
            <person name="Lalucat J."/>
        </authorList>
    </citation>
    <scope>NUCLEOTIDE SEQUENCE [LARGE SCALE GENOMIC DNA]</scope>
    <source>
        <strain evidence="4 5">CCUG 48205</strain>
    </source>
</reference>
<dbReference type="PANTHER" id="PTHR33643:SF1">
    <property type="entry name" value="UREASE ACCESSORY PROTEIN D"/>
    <property type="match status" value="1"/>
</dbReference>
<evidence type="ECO:0000313" key="4">
    <source>
        <dbReference type="EMBL" id="OWQ93520.1"/>
    </source>
</evidence>
<keyword evidence="5" id="KW-1185">Reference proteome</keyword>
<comment type="subcellular location">
    <subcellularLocation>
        <location evidence="3">Cytoplasm</location>
    </subcellularLocation>
</comment>
<keyword evidence="2 3" id="KW-0143">Chaperone</keyword>
<evidence type="ECO:0000313" key="5">
    <source>
        <dbReference type="Proteomes" id="UP000197468"/>
    </source>
</evidence>
<comment type="similarity">
    <text evidence="1 3">Belongs to the UreD family.</text>
</comment>
<keyword evidence="3" id="KW-0996">Nickel insertion</keyword>
<comment type="function">
    <text evidence="3">Required for maturation of urease via the functional incorporation of the urease nickel metallocenter.</text>
</comment>
<organism evidence="4 5">
    <name type="scientific">Roseateles aquatilis</name>
    <dbReference type="NCBI Taxonomy" id="431061"/>
    <lineage>
        <taxon>Bacteria</taxon>
        <taxon>Pseudomonadati</taxon>
        <taxon>Pseudomonadota</taxon>
        <taxon>Betaproteobacteria</taxon>
        <taxon>Burkholderiales</taxon>
        <taxon>Sphaerotilaceae</taxon>
        <taxon>Roseateles</taxon>
    </lineage>
</organism>
<name>A0A246JLU5_9BURK</name>